<feature type="compositionally biased region" description="Basic and acidic residues" evidence="10">
    <location>
        <begin position="248"/>
        <end position="258"/>
    </location>
</feature>
<evidence type="ECO:0000256" key="3">
    <source>
        <dbReference type="ARBA" id="ARBA00022517"/>
    </source>
</evidence>
<dbReference type="PANTHER" id="PTHR13182">
    <property type="entry name" value="ZINC FINGER PROTEIN 622"/>
    <property type="match status" value="1"/>
</dbReference>
<feature type="region of interest" description="Disordered" evidence="10">
    <location>
        <begin position="53"/>
        <end position="98"/>
    </location>
</feature>
<dbReference type="PANTHER" id="PTHR13182:SF8">
    <property type="entry name" value="CYTOPLASMIC 60S SUBUNIT BIOGENESIS FACTOR ZNF622"/>
    <property type="match status" value="1"/>
</dbReference>
<feature type="compositionally biased region" description="Acidic residues" evidence="10">
    <location>
        <begin position="259"/>
        <end position="288"/>
    </location>
</feature>
<dbReference type="OrthoDB" id="19329at2759"/>
<accession>A0A0B7FST6</accession>
<dbReference type="SMART" id="SM00355">
    <property type="entry name" value="ZnF_C2H2"/>
    <property type="match status" value="3"/>
</dbReference>
<reference evidence="12 13" key="1">
    <citation type="submission" date="2014-11" db="EMBL/GenBank/DDBJ databases">
        <authorList>
            <person name="Wibberg Daniel"/>
        </authorList>
    </citation>
    <scope>NUCLEOTIDE SEQUENCE [LARGE SCALE GENOMIC DNA]</scope>
    <source>
        <strain evidence="12">Rhizoctonia solani AG1-IB 7/3/14</strain>
    </source>
</reference>
<evidence type="ECO:0000313" key="12">
    <source>
        <dbReference type="EMBL" id="CEL60745.1"/>
    </source>
</evidence>
<evidence type="ECO:0000256" key="4">
    <source>
        <dbReference type="ARBA" id="ARBA00022723"/>
    </source>
</evidence>
<evidence type="ECO:0000256" key="2">
    <source>
        <dbReference type="ARBA" id="ARBA00022490"/>
    </source>
</evidence>
<dbReference type="InterPro" id="IPR036236">
    <property type="entry name" value="Znf_C2H2_sf"/>
</dbReference>
<feature type="region of interest" description="Disordered" evidence="10">
    <location>
        <begin position="248"/>
        <end position="302"/>
    </location>
</feature>
<dbReference type="Pfam" id="PF12171">
    <property type="entry name" value="zf-C2H2_jaz"/>
    <property type="match status" value="1"/>
</dbReference>
<dbReference type="GO" id="GO:0008270">
    <property type="term" value="F:zinc ion binding"/>
    <property type="evidence" value="ECO:0007669"/>
    <property type="project" value="UniProtKB-KW"/>
</dbReference>
<comment type="subcellular location">
    <subcellularLocation>
        <location evidence="1">Cytoplasm</location>
    </subcellularLocation>
</comment>
<keyword evidence="5" id="KW-0677">Repeat</keyword>
<evidence type="ECO:0000256" key="10">
    <source>
        <dbReference type="SAM" id="MobiDB-lite"/>
    </source>
</evidence>
<dbReference type="InterPro" id="IPR013087">
    <property type="entry name" value="Znf_C2H2_type"/>
</dbReference>
<protein>
    <submittedName>
        <fullName evidence="12">Zinc finger protein C550,15c</fullName>
    </submittedName>
</protein>
<evidence type="ECO:0000256" key="6">
    <source>
        <dbReference type="ARBA" id="ARBA00022771"/>
    </source>
</evidence>
<evidence type="ECO:0000256" key="7">
    <source>
        <dbReference type="ARBA" id="ARBA00022833"/>
    </source>
</evidence>
<dbReference type="Gene3D" id="3.30.160.60">
    <property type="entry name" value="Classic Zinc Finger"/>
    <property type="match status" value="1"/>
</dbReference>
<keyword evidence="2" id="KW-0963">Cytoplasm</keyword>
<keyword evidence="3" id="KW-0690">Ribosome biogenesis</keyword>
<feature type="compositionally biased region" description="Low complexity" evidence="10">
    <location>
        <begin position="68"/>
        <end position="77"/>
    </location>
</feature>
<gene>
    <name evidence="12" type="ORF">RSOLAG1IB_03984</name>
</gene>
<dbReference type="PROSITE" id="PS00028">
    <property type="entry name" value="ZINC_FINGER_C2H2_1"/>
    <property type="match status" value="1"/>
</dbReference>
<keyword evidence="4" id="KW-0479">Metal-binding</keyword>
<evidence type="ECO:0000259" key="11">
    <source>
        <dbReference type="PROSITE" id="PS50157"/>
    </source>
</evidence>
<dbReference type="EMBL" id="LN679104">
    <property type="protein sequence ID" value="CEL60745.1"/>
    <property type="molecule type" value="Genomic_DNA"/>
</dbReference>
<dbReference type="Pfam" id="PF12756">
    <property type="entry name" value="zf-C2H2_2"/>
    <property type="match status" value="1"/>
</dbReference>
<comment type="similarity">
    <text evidence="8">Belongs to the REI1 family.</text>
</comment>
<dbReference type="GO" id="GO:0030687">
    <property type="term" value="C:preribosome, large subunit precursor"/>
    <property type="evidence" value="ECO:0007669"/>
    <property type="project" value="TreeGrafter"/>
</dbReference>
<organism evidence="12 13">
    <name type="scientific">Thanatephorus cucumeris (strain AG1-IB / isolate 7/3/14)</name>
    <name type="common">Lettuce bottom rot fungus</name>
    <name type="synonym">Rhizoctonia solani</name>
    <dbReference type="NCBI Taxonomy" id="1108050"/>
    <lineage>
        <taxon>Eukaryota</taxon>
        <taxon>Fungi</taxon>
        <taxon>Dikarya</taxon>
        <taxon>Basidiomycota</taxon>
        <taxon>Agaricomycotina</taxon>
        <taxon>Agaricomycetes</taxon>
        <taxon>Cantharellales</taxon>
        <taxon>Ceratobasidiaceae</taxon>
        <taxon>Rhizoctonia</taxon>
        <taxon>Rhizoctonia solani AG-1</taxon>
    </lineage>
</organism>
<evidence type="ECO:0000313" key="13">
    <source>
        <dbReference type="Proteomes" id="UP000059188"/>
    </source>
</evidence>
<dbReference type="InterPro" id="IPR041661">
    <property type="entry name" value="ZN622/Rei1/Reh1_Znf-C2H2"/>
</dbReference>
<dbReference type="GO" id="GO:0005737">
    <property type="term" value="C:cytoplasm"/>
    <property type="evidence" value="ECO:0007669"/>
    <property type="project" value="UniProtKB-SubCell"/>
</dbReference>
<sequence length="425" mass="46913">MKRRVANLPPVSAQAFDQKVLERRAETAVMASPKGTSCQVCSKSFATENSYRSHIASRKHKENELKAAARARAPPADEAMKDAEEEAPKSEANPKETTISLTVPEDATEEEIEATIDAKIAAARSKLSPGSCLFCSHTSDSIDTNLEHMSSTHSFFIPDAEYLVDIQGLIAYLGEKIAVGNLCIACPSREFRSIDAVRKHMIDKGHCKIGYEQESQRLEVSDFYDFSASYPDAEARRKRKAARAAKRAQKEAAEKAEGWEDVEEEDGGDAMEVDEIIDESGTESDSDSDASTLDDNTLSFGDTPYELVLPSGARIGHRSLRRYYNQAPSRAVLAPRPGTVDDENSGAALVRRLISDKNSALVPTKGGFGAYGSGTEVIKARNRGEAREAGRHIREFREQNRREQFKTKIGFVHNSQKHFRDPLLQ</sequence>
<evidence type="ECO:0000256" key="5">
    <source>
        <dbReference type="ARBA" id="ARBA00022737"/>
    </source>
</evidence>
<evidence type="ECO:0000256" key="9">
    <source>
        <dbReference type="PROSITE-ProRule" id="PRU00042"/>
    </source>
</evidence>
<proteinExistence type="inferred from homology"/>
<dbReference type="InterPro" id="IPR022755">
    <property type="entry name" value="Znf_C2H2_jaz"/>
</dbReference>
<feature type="compositionally biased region" description="Basic and acidic residues" evidence="10">
    <location>
        <begin position="78"/>
        <end position="94"/>
    </location>
</feature>
<dbReference type="PROSITE" id="PS50157">
    <property type="entry name" value="ZINC_FINGER_C2H2_2"/>
    <property type="match status" value="1"/>
</dbReference>
<keyword evidence="7" id="KW-0862">Zinc</keyword>
<dbReference type="SMART" id="SM00451">
    <property type="entry name" value="ZnF_U1"/>
    <property type="match status" value="1"/>
</dbReference>
<dbReference type="SUPFAM" id="SSF57667">
    <property type="entry name" value="beta-beta-alpha zinc fingers"/>
    <property type="match status" value="2"/>
</dbReference>
<dbReference type="InterPro" id="IPR003604">
    <property type="entry name" value="Matrin/U1-like-C_Znf_C2H2"/>
</dbReference>
<dbReference type="GO" id="GO:0003676">
    <property type="term" value="F:nucleic acid binding"/>
    <property type="evidence" value="ECO:0007669"/>
    <property type="project" value="InterPro"/>
</dbReference>
<evidence type="ECO:0000256" key="8">
    <source>
        <dbReference type="ARBA" id="ARBA00034126"/>
    </source>
</evidence>
<dbReference type="Proteomes" id="UP000059188">
    <property type="component" value="Unassembled WGS sequence"/>
</dbReference>
<feature type="domain" description="C2H2-type" evidence="11">
    <location>
        <begin position="36"/>
        <end position="65"/>
    </location>
</feature>
<name>A0A0B7FST6_THACB</name>
<keyword evidence="6 9" id="KW-0863">Zinc-finger</keyword>
<keyword evidence="13" id="KW-1185">Reference proteome</keyword>
<dbReference type="InterPro" id="IPR040025">
    <property type="entry name" value="Znf622/Rei1/Reh1"/>
</dbReference>
<dbReference type="STRING" id="1108050.A0A0B7FST6"/>
<dbReference type="AlphaFoldDB" id="A0A0B7FST6"/>
<feature type="compositionally biased region" description="Low complexity" evidence="10">
    <location>
        <begin position="289"/>
        <end position="299"/>
    </location>
</feature>
<dbReference type="GO" id="GO:0042273">
    <property type="term" value="P:ribosomal large subunit biogenesis"/>
    <property type="evidence" value="ECO:0007669"/>
    <property type="project" value="TreeGrafter"/>
</dbReference>
<evidence type="ECO:0000256" key="1">
    <source>
        <dbReference type="ARBA" id="ARBA00004496"/>
    </source>
</evidence>